<reference evidence="7" key="1">
    <citation type="submission" date="2020-02" db="EMBL/GenBank/DDBJ databases">
        <authorList>
            <person name="Meier V. D."/>
        </authorList>
    </citation>
    <scope>NUCLEOTIDE SEQUENCE</scope>
    <source>
        <strain evidence="7">AVDCRST_MAG68</strain>
    </source>
</reference>
<dbReference type="SUPFAM" id="SSF81799">
    <property type="entry name" value="Putative methyltransferase TM0872, insert domain"/>
    <property type="match status" value="1"/>
</dbReference>
<comment type="subcellular location">
    <subcellularLocation>
        <location evidence="6">Cytoplasm</location>
    </subcellularLocation>
</comment>
<evidence type="ECO:0000256" key="4">
    <source>
        <dbReference type="ARBA" id="ARBA00022679"/>
    </source>
</evidence>
<keyword evidence="2 6" id="KW-0698">rRNA processing</keyword>
<dbReference type="GO" id="GO:0070475">
    <property type="term" value="P:rRNA base methylation"/>
    <property type="evidence" value="ECO:0007669"/>
    <property type="project" value="UniProtKB-UniRule"/>
</dbReference>
<comment type="catalytic activity">
    <reaction evidence="6">
        <text>cytidine(1402) in 16S rRNA + S-adenosyl-L-methionine = N(4)-methylcytidine(1402) in 16S rRNA + S-adenosyl-L-homocysteine + H(+)</text>
        <dbReference type="Rhea" id="RHEA:42928"/>
        <dbReference type="Rhea" id="RHEA-COMP:10286"/>
        <dbReference type="Rhea" id="RHEA-COMP:10287"/>
        <dbReference type="ChEBI" id="CHEBI:15378"/>
        <dbReference type="ChEBI" id="CHEBI:57856"/>
        <dbReference type="ChEBI" id="CHEBI:59789"/>
        <dbReference type="ChEBI" id="CHEBI:74506"/>
        <dbReference type="ChEBI" id="CHEBI:82748"/>
        <dbReference type="EC" id="2.1.1.199"/>
    </reaction>
</comment>
<evidence type="ECO:0000256" key="3">
    <source>
        <dbReference type="ARBA" id="ARBA00022603"/>
    </source>
</evidence>
<sequence length="311" mass="34216">MSYDTPYHAPVLVEEAMELLRPERGGLFLDGTLGGGGHAEALLERGPEARLIGVDRDPDALAEAGARLERFGERARRVRANFADAVEAAGVEPGTLAGVLLDLGISSHQIDEDARGFTFRPGAPLDMRMGQGSAGEPSAADLLAEMDEEEMANVFYRYGEERKSRRLARVIAEMRQEAPVDTSDRLVEAMRRALGGRIEAADKARIFQALRIAVNEEIPALENALERFREALAPGGVFAVMSYHSLEDRLVKNAFRDWSQSCVCPPRVPRCTCRGVPLGETLTRKPVSASPEEIARNPRARSVRLRAWRRA</sequence>
<dbReference type="Gene3D" id="3.40.50.150">
    <property type="entry name" value="Vaccinia Virus protein VP39"/>
    <property type="match status" value="1"/>
</dbReference>
<name>A0A6J4KBP6_9BACT</name>
<feature type="binding site" evidence="6">
    <location>
        <position position="109"/>
    </location>
    <ligand>
        <name>S-adenosyl-L-methionine</name>
        <dbReference type="ChEBI" id="CHEBI:59789"/>
    </ligand>
</feature>
<dbReference type="SUPFAM" id="SSF53335">
    <property type="entry name" value="S-adenosyl-L-methionine-dependent methyltransferases"/>
    <property type="match status" value="1"/>
</dbReference>
<dbReference type="NCBIfam" id="TIGR00006">
    <property type="entry name" value="16S rRNA (cytosine(1402)-N(4))-methyltransferase RsmH"/>
    <property type="match status" value="1"/>
</dbReference>
<protein>
    <recommendedName>
        <fullName evidence="6">Ribosomal RNA small subunit methyltransferase H</fullName>
        <ecNumber evidence="6">2.1.1.199</ecNumber>
    </recommendedName>
    <alternativeName>
        <fullName evidence="6">16S rRNA m(4)C1402 methyltransferase</fullName>
    </alternativeName>
    <alternativeName>
        <fullName evidence="6">rRNA (cytosine-N(4)-)-methyltransferase RsmH</fullName>
    </alternativeName>
</protein>
<comment type="similarity">
    <text evidence="1 6">Belongs to the methyltransferase superfamily. RsmH family.</text>
</comment>
<feature type="binding site" evidence="6">
    <location>
        <position position="55"/>
    </location>
    <ligand>
        <name>S-adenosyl-L-methionine</name>
        <dbReference type="ChEBI" id="CHEBI:59789"/>
    </ligand>
</feature>
<proteinExistence type="inferred from homology"/>
<feature type="binding site" evidence="6">
    <location>
        <begin position="36"/>
        <end position="38"/>
    </location>
    <ligand>
        <name>S-adenosyl-L-methionine</name>
        <dbReference type="ChEBI" id="CHEBI:59789"/>
    </ligand>
</feature>
<dbReference type="InterPro" id="IPR029063">
    <property type="entry name" value="SAM-dependent_MTases_sf"/>
</dbReference>
<dbReference type="PIRSF" id="PIRSF004486">
    <property type="entry name" value="MraW"/>
    <property type="match status" value="1"/>
</dbReference>
<keyword evidence="4 6" id="KW-0808">Transferase</keyword>
<evidence type="ECO:0000256" key="5">
    <source>
        <dbReference type="ARBA" id="ARBA00022691"/>
    </source>
</evidence>
<feature type="binding site" evidence="6">
    <location>
        <position position="82"/>
    </location>
    <ligand>
        <name>S-adenosyl-L-methionine</name>
        <dbReference type="ChEBI" id="CHEBI:59789"/>
    </ligand>
</feature>
<keyword evidence="6" id="KW-0963">Cytoplasm</keyword>
<dbReference type="PANTHER" id="PTHR11265:SF0">
    <property type="entry name" value="12S RRNA N4-METHYLCYTIDINE METHYLTRANSFERASE"/>
    <property type="match status" value="1"/>
</dbReference>
<comment type="function">
    <text evidence="6">Specifically methylates the N4 position of cytidine in position 1402 (C1402) of 16S rRNA.</text>
</comment>
<dbReference type="EMBL" id="CADCTW010000030">
    <property type="protein sequence ID" value="CAA9301609.1"/>
    <property type="molecule type" value="Genomic_DNA"/>
</dbReference>
<feature type="binding site" evidence="6">
    <location>
        <position position="102"/>
    </location>
    <ligand>
        <name>S-adenosyl-L-methionine</name>
        <dbReference type="ChEBI" id="CHEBI:59789"/>
    </ligand>
</feature>
<evidence type="ECO:0000256" key="6">
    <source>
        <dbReference type="HAMAP-Rule" id="MF_01007"/>
    </source>
</evidence>
<evidence type="ECO:0000256" key="1">
    <source>
        <dbReference type="ARBA" id="ARBA00010396"/>
    </source>
</evidence>
<dbReference type="Pfam" id="PF01795">
    <property type="entry name" value="Methyltransf_5"/>
    <property type="match status" value="1"/>
</dbReference>
<keyword evidence="5 6" id="KW-0949">S-adenosyl-L-methionine</keyword>
<evidence type="ECO:0000313" key="7">
    <source>
        <dbReference type="EMBL" id="CAA9301609.1"/>
    </source>
</evidence>
<dbReference type="EC" id="2.1.1.199" evidence="6"/>
<dbReference type="PANTHER" id="PTHR11265">
    <property type="entry name" value="S-ADENOSYL-METHYLTRANSFERASE MRAW"/>
    <property type="match status" value="1"/>
</dbReference>
<gene>
    <name evidence="6" type="primary">rsmH</name>
    <name evidence="7" type="ORF">AVDCRST_MAG68-494</name>
</gene>
<dbReference type="InterPro" id="IPR023397">
    <property type="entry name" value="SAM-dep_MeTrfase_MraW_recog"/>
</dbReference>
<dbReference type="HAMAP" id="MF_01007">
    <property type="entry name" value="16SrRNA_methyltr_H"/>
    <property type="match status" value="1"/>
</dbReference>
<dbReference type="Gene3D" id="1.10.150.170">
    <property type="entry name" value="Putative methyltransferase TM0872, insert domain"/>
    <property type="match status" value="1"/>
</dbReference>
<dbReference type="InterPro" id="IPR002903">
    <property type="entry name" value="RsmH"/>
</dbReference>
<evidence type="ECO:0000256" key="2">
    <source>
        <dbReference type="ARBA" id="ARBA00022552"/>
    </source>
</evidence>
<accession>A0A6J4KBP6</accession>
<dbReference type="AlphaFoldDB" id="A0A6J4KBP6"/>
<organism evidence="7">
    <name type="scientific">uncultured Gemmatimonadota bacterium</name>
    <dbReference type="NCBI Taxonomy" id="203437"/>
    <lineage>
        <taxon>Bacteria</taxon>
        <taxon>Pseudomonadati</taxon>
        <taxon>Gemmatimonadota</taxon>
        <taxon>environmental samples</taxon>
    </lineage>
</organism>
<dbReference type="GO" id="GO:0005737">
    <property type="term" value="C:cytoplasm"/>
    <property type="evidence" value="ECO:0007669"/>
    <property type="project" value="UniProtKB-SubCell"/>
</dbReference>
<keyword evidence="3 6" id="KW-0489">Methyltransferase</keyword>
<dbReference type="GO" id="GO:0071424">
    <property type="term" value="F:rRNA (cytosine-N4-)-methyltransferase activity"/>
    <property type="evidence" value="ECO:0007669"/>
    <property type="project" value="UniProtKB-UniRule"/>
</dbReference>